<keyword evidence="7 12" id="KW-1133">Transmembrane helix</keyword>
<dbReference type="InterPro" id="IPR051310">
    <property type="entry name" value="MCP_chemotaxis"/>
</dbReference>
<reference evidence="15 16" key="1">
    <citation type="journal article" date="2014" name="Genome Announc.">
        <title>Draft Genome Sequence of the Haloacid-Degrading Burkholderia caribensis Strain MBA4.</title>
        <authorList>
            <person name="Pan Y."/>
            <person name="Kong K.F."/>
            <person name="Tsang J.S."/>
        </authorList>
    </citation>
    <scope>NUCLEOTIDE SEQUENCE [LARGE SCALE GENOMIC DNA]</scope>
    <source>
        <strain evidence="15 16">MBA4</strain>
    </source>
</reference>
<dbReference type="EMBL" id="CP012747">
    <property type="protein sequence ID" value="ALL68372.1"/>
    <property type="molecule type" value="Genomic_DNA"/>
</dbReference>
<keyword evidence="4" id="KW-0145">Chemotaxis</keyword>
<evidence type="ECO:0000313" key="16">
    <source>
        <dbReference type="Proteomes" id="UP000019146"/>
    </source>
</evidence>
<evidence type="ECO:0000256" key="1">
    <source>
        <dbReference type="ARBA" id="ARBA00004429"/>
    </source>
</evidence>
<keyword evidence="2" id="KW-1003">Cell membrane</keyword>
<evidence type="ECO:0000256" key="8">
    <source>
        <dbReference type="ARBA" id="ARBA00023136"/>
    </source>
</evidence>
<comment type="similarity">
    <text evidence="10">Belongs to the methyl-accepting chemotaxis (MCP) protein family.</text>
</comment>
<dbReference type="Pfam" id="PF02203">
    <property type="entry name" value="TarH"/>
    <property type="match status" value="1"/>
</dbReference>
<evidence type="ECO:0000256" key="11">
    <source>
        <dbReference type="PROSITE-ProRule" id="PRU00284"/>
    </source>
</evidence>
<sequence length="517" mass="54886">MTNRLKIRTLLATTMLLLTILLVAVGACGLFGIHLTNEGLEDASGNVPTAIAIAQQQEALARARLGLDRLVGQHDSAGSDELVGKVQQLMVESDSAWARYLAFPADDDEKRLASAVAKRRDELKSSGLGPLVTAVKNRDGNAEESLAFEQIPRLYAAFSTAVSDLEQYQVSNAMQLVKEGESREQRTLLIVAIASVFGVVSILFAWRVLGQAINVPLEHAVEHFEAIERGDLNRDVQIKRNDELGALLNGLRKMQQGLRVTVLTVRSGVEAVAGAAGEIAAGNDDLSRRTEQQAASLEETAASMEQLTVTVKNNASNATKAQDLSRTVSDKASMGADSVYRLSTTMNALKEQSTKIAEISDIIDGIAFQTNILALNAAVEAARAGEQGRGFSVVAAEVRSLAQRSGIAAKEIKGLISASVAKVGEGALRATEATERMNETMDGIGKVATLISEIADASQEQARGIEQVNTAVAHMDEVTQQNAALVEQAAAASSTLNEQAGKIREVVAIFQTGEVSA</sequence>
<evidence type="ECO:0000256" key="9">
    <source>
        <dbReference type="ARBA" id="ARBA00023224"/>
    </source>
</evidence>
<dbReference type="PANTHER" id="PTHR43531">
    <property type="entry name" value="PROTEIN ICFG"/>
    <property type="match status" value="1"/>
</dbReference>
<dbReference type="SUPFAM" id="SSF58104">
    <property type="entry name" value="Methyl-accepting chemotaxis protein (MCP) signaling domain"/>
    <property type="match status" value="1"/>
</dbReference>
<evidence type="ECO:0000256" key="6">
    <source>
        <dbReference type="ARBA" id="ARBA00022692"/>
    </source>
</evidence>
<dbReference type="PANTHER" id="PTHR43531:SF14">
    <property type="entry name" value="METHYL-ACCEPTING CHEMOTAXIS PROTEIN I-RELATED"/>
    <property type="match status" value="1"/>
</dbReference>
<gene>
    <name evidence="15" type="ORF">K788_0000562</name>
</gene>
<evidence type="ECO:0000256" key="2">
    <source>
        <dbReference type="ARBA" id="ARBA00022475"/>
    </source>
</evidence>
<evidence type="ECO:0000259" key="13">
    <source>
        <dbReference type="PROSITE" id="PS50111"/>
    </source>
</evidence>
<protein>
    <submittedName>
        <fullName evidence="15">Methyl-accepting chemotaxis sensory transducer with TarH sensor</fullName>
    </submittedName>
</protein>
<dbReference type="PROSITE" id="PS50885">
    <property type="entry name" value="HAMP"/>
    <property type="match status" value="1"/>
</dbReference>
<accession>A0A0P0RID3</accession>
<dbReference type="AlphaFoldDB" id="A0A0P0RID3"/>
<dbReference type="InterPro" id="IPR003122">
    <property type="entry name" value="Tar_rcpt_lig-bd"/>
</dbReference>
<dbReference type="SMART" id="SM00283">
    <property type="entry name" value="MA"/>
    <property type="match status" value="1"/>
</dbReference>
<dbReference type="InterPro" id="IPR003660">
    <property type="entry name" value="HAMP_dom"/>
</dbReference>
<dbReference type="SMART" id="SM00304">
    <property type="entry name" value="HAMP"/>
    <property type="match status" value="2"/>
</dbReference>
<dbReference type="InterPro" id="IPR035440">
    <property type="entry name" value="4HB_MCP_dom_sf"/>
</dbReference>
<dbReference type="FunFam" id="1.10.287.950:FF:000001">
    <property type="entry name" value="Methyl-accepting chemotaxis sensory transducer"/>
    <property type="match status" value="1"/>
</dbReference>
<dbReference type="PRINTS" id="PR00260">
    <property type="entry name" value="CHEMTRNSDUCR"/>
</dbReference>
<dbReference type="GO" id="GO:0005886">
    <property type="term" value="C:plasma membrane"/>
    <property type="evidence" value="ECO:0007669"/>
    <property type="project" value="UniProtKB-SubCell"/>
</dbReference>
<dbReference type="GeneID" id="69972091"/>
<dbReference type="PROSITE" id="PS51257">
    <property type="entry name" value="PROKAR_LIPOPROTEIN"/>
    <property type="match status" value="1"/>
</dbReference>
<dbReference type="GO" id="GO:0007165">
    <property type="term" value="P:signal transduction"/>
    <property type="evidence" value="ECO:0007669"/>
    <property type="project" value="UniProtKB-KW"/>
</dbReference>
<dbReference type="InterPro" id="IPR004090">
    <property type="entry name" value="Chemotax_Me-accpt_rcpt"/>
</dbReference>
<dbReference type="GO" id="GO:0006935">
    <property type="term" value="P:chemotaxis"/>
    <property type="evidence" value="ECO:0007669"/>
    <property type="project" value="UniProtKB-KW"/>
</dbReference>
<name>A0A0P0RID3_9BURK</name>
<dbReference type="SUPFAM" id="SSF47170">
    <property type="entry name" value="Aspartate receptor, ligand-binding domain"/>
    <property type="match status" value="1"/>
</dbReference>
<proteinExistence type="inferred from homology"/>
<evidence type="ECO:0000259" key="14">
    <source>
        <dbReference type="PROSITE" id="PS50885"/>
    </source>
</evidence>
<evidence type="ECO:0000256" key="12">
    <source>
        <dbReference type="SAM" id="Phobius"/>
    </source>
</evidence>
<dbReference type="GO" id="GO:0004888">
    <property type="term" value="F:transmembrane signaling receptor activity"/>
    <property type="evidence" value="ECO:0007669"/>
    <property type="project" value="InterPro"/>
</dbReference>
<keyword evidence="5" id="KW-0997">Cell inner membrane</keyword>
<dbReference type="InterPro" id="IPR004089">
    <property type="entry name" value="MCPsignal_dom"/>
</dbReference>
<keyword evidence="3" id="KW-0488">Methylation</keyword>
<dbReference type="CDD" id="cd11386">
    <property type="entry name" value="MCP_signal"/>
    <property type="match status" value="1"/>
</dbReference>
<keyword evidence="6 12" id="KW-0812">Transmembrane</keyword>
<dbReference type="Proteomes" id="UP000019146">
    <property type="component" value="Chromosome 2"/>
</dbReference>
<keyword evidence="9 11" id="KW-0807">Transducer</keyword>
<comment type="subcellular location">
    <subcellularLocation>
        <location evidence="1">Cell inner membrane</location>
        <topology evidence="1">Multi-pass membrane protein</topology>
    </subcellularLocation>
</comment>
<feature type="domain" description="HAMP" evidence="14">
    <location>
        <begin position="211"/>
        <end position="263"/>
    </location>
</feature>
<feature type="domain" description="Methyl-accepting transducer" evidence="13">
    <location>
        <begin position="268"/>
        <end position="497"/>
    </location>
</feature>
<dbReference type="PROSITE" id="PS50111">
    <property type="entry name" value="CHEMOTAXIS_TRANSDUC_2"/>
    <property type="match status" value="1"/>
</dbReference>
<feature type="transmembrane region" description="Helical" evidence="12">
    <location>
        <begin position="188"/>
        <end position="209"/>
    </location>
</feature>
<dbReference type="KEGG" id="bcai:K788_0000562"/>
<evidence type="ECO:0000256" key="4">
    <source>
        <dbReference type="ARBA" id="ARBA00022500"/>
    </source>
</evidence>
<dbReference type="RefSeq" id="WP_082624979.1">
    <property type="nucleotide sequence ID" value="NZ_CP012747.1"/>
</dbReference>
<dbReference type="Gene3D" id="1.10.287.950">
    <property type="entry name" value="Methyl-accepting chemotaxis protein"/>
    <property type="match status" value="1"/>
</dbReference>
<evidence type="ECO:0000313" key="15">
    <source>
        <dbReference type="EMBL" id="ALL68372.1"/>
    </source>
</evidence>
<organism evidence="15 16">
    <name type="scientific">Paraburkholderia caribensis MBA4</name>
    <dbReference type="NCBI Taxonomy" id="1323664"/>
    <lineage>
        <taxon>Bacteria</taxon>
        <taxon>Pseudomonadati</taxon>
        <taxon>Pseudomonadota</taxon>
        <taxon>Betaproteobacteria</taxon>
        <taxon>Burkholderiales</taxon>
        <taxon>Burkholderiaceae</taxon>
        <taxon>Paraburkholderia</taxon>
    </lineage>
</organism>
<evidence type="ECO:0000256" key="7">
    <source>
        <dbReference type="ARBA" id="ARBA00022989"/>
    </source>
</evidence>
<evidence type="ECO:0000256" key="5">
    <source>
        <dbReference type="ARBA" id="ARBA00022519"/>
    </source>
</evidence>
<keyword evidence="8 12" id="KW-0472">Membrane</keyword>
<evidence type="ECO:0000256" key="10">
    <source>
        <dbReference type="ARBA" id="ARBA00029447"/>
    </source>
</evidence>
<dbReference type="CDD" id="cd06225">
    <property type="entry name" value="HAMP"/>
    <property type="match status" value="1"/>
</dbReference>
<evidence type="ECO:0000256" key="3">
    <source>
        <dbReference type="ARBA" id="ARBA00022481"/>
    </source>
</evidence>
<dbReference type="Pfam" id="PF00015">
    <property type="entry name" value="MCPsignal"/>
    <property type="match status" value="1"/>
</dbReference>
<dbReference type="Pfam" id="PF00672">
    <property type="entry name" value="HAMP"/>
    <property type="match status" value="1"/>
</dbReference>